<comment type="caution">
    <text evidence="1">The sequence shown here is derived from an EMBL/GenBank/DDBJ whole genome shotgun (WGS) entry which is preliminary data.</text>
</comment>
<reference evidence="1" key="1">
    <citation type="journal article" date="2014" name="Int. J. Syst. Evol. Microbiol.">
        <title>Complete genome sequence of Corynebacterium casei LMG S-19264T (=DSM 44701T), isolated from a smear-ripened cheese.</title>
        <authorList>
            <consortium name="US DOE Joint Genome Institute (JGI-PGF)"/>
            <person name="Walter F."/>
            <person name="Albersmeier A."/>
            <person name="Kalinowski J."/>
            <person name="Ruckert C."/>
        </authorList>
    </citation>
    <scope>NUCLEOTIDE SEQUENCE</scope>
    <source>
        <strain evidence="1">CGMCC 4.5737</strain>
    </source>
</reference>
<evidence type="ECO:0000313" key="1">
    <source>
        <dbReference type="EMBL" id="GGM80042.1"/>
    </source>
</evidence>
<evidence type="ECO:0000313" key="2">
    <source>
        <dbReference type="Proteomes" id="UP000637578"/>
    </source>
</evidence>
<dbReference type="EMBL" id="BMMK01000046">
    <property type="protein sequence ID" value="GGM80042.1"/>
    <property type="molecule type" value="Genomic_DNA"/>
</dbReference>
<gene>
    <name evidence="1" type="ORF">GCM10012275_58280</name>
</gene>
<name>A0A8J3FY84_9PSEU</name>
<accession>A0A8J3FY84</accession>
<reference evidence="1" key="2">
    <citation type="submission" date="2020-09" db="EMBL/GenBank/DDBJ databases">
        <authorList>
            <person name="Sun Q."/>
            <person name="Zhou Y."/>
        </authorList>
    </citation>
    <scope>NUCLEOTIDE SEQUENCE</scope>
    <source>
        <strain evidence="1">CGMCC 4.5737</strain>
    </source>
</reference>
<protein>
    <submittedName>
        <fullName evidence="1">Uncharacterized protein</fullName>
    </submittedName>
</protein>
<organism evidence="1 2">
    <name type="scientific">Longimycelium tulufanense</name>
    <dbReference type="NCBI Taxonomy" id="907463"/>
    <lineage>
        <taxon>Bacteria</taxon>
        <taxon>Bacillati</taxon>
        <taxon>Actinomycetota</taxon>
        <taxon>Actinomycetes</taxon>
        <taxon>Pseudonocardiales</taxon>
        <taxon>Pseudonocardiaceae</taxon>
        <taxon>Longimycelium</taxon>
    </lineage>
</organism>
<keyword evidence="2" id="KW-1185">Reference proteome</keyword>
<sequence>MPPTPPLATPIRLWLAPLLGPPVTPPQPPTVADHSRHAAPYAVAAVGYAVNPADVAAPTAMERGWQY</sequence>
<proteinExistence type="predicted"/>
<dbReference type="Proteomes" id="UP000637578">
    <property type="component" value="Unassembled WGS sequence"/>
</dbReference>
<dbReference type="AlphaFoldDB" id="A0A8J3FY84"/>